<evidence type="ECO:0000256" key="3">
    <source>
        <dbReference type="ARBA" id="ARBA00022679"/>
    </source>
</evidence>
<organism evidence="7 8">
    <name type="scientific">Aegilops tauschii subsp. strangulata</name>
    <name type="common">Goatgrass</name>
    <dbReference type="NCBI Taxonomy" id="200361"/>
    <lineage>
        <taxon>Eukaryota</taxon>
        <taxon>Viridiplantae</taxon>
        <taxon>Streptophyta</taxon>
        <taxon>Embryophyta</taxon>
        <taxon>Tracheophyta</taxon>
        <taxon>Spermatophyta</taxon>
        <taxon>Magnoliopsida</taxon>
        <taxon>Liliopsida</taxon>
        <taxon>Poales</taxon>
        <taxon>Poaceae</taxon>
        <taxon>BOP clade</taxon>
        <taxon>Pooideae</taxon>
        <taxon>Triticodae</taxon>
        <taxon>Triticeae</taxon>
        <taxon>Triticinae</taxon>
        <taxon>Aegilops</taxon>
    </lineage>
</organism>
<dbReference type="GO" id="GO:0016020">
    <property type="term" value="C:membrane"/>
    <property type="evidence" value="ECO:0007669"/>
    <property type="project" value="InterPro"/>
</dbReference>
<reference evidence="7" key="5">
    <citation type="journal article" date="2021" name="G3 (Bethesda)">
        <title>Aegilops tauschii genome assembly Aet v5.0 features greater sequence contiguity and improved annotation.</title>
        <authorList>
            <person name="Wang L."/>
            <person name="Zhu T."/>
            <person name="Rodriguez J.C."/>
            <person name="Deal K.R."/>
            <person name="Dubcovsky J."/>
            <person name="McGuire P.E."/>
            <person name="Lux T."/>
            <person name="Spannagl M."/>
            <person name="Mayer K.F.X."/>
            <person name="Baldrich P."/>
            <person name="Meyers B.C."/>
            <person name="Huo N."/>
            <person name="Gu Y.Q."/>
            <person name="Zhou H."/>
            <person name="Devos K.M."/>
            <person name="Bennetzen J.L."/>
            <person name="Unver T."/>
            <person name="Budak H."/>
            <person name="Gulick P.J."/>
            <person name="Galiba G."/>
            <person name="Kalapos B."/>
            <person name="Nelson D.R."/>
            <person name="Li P."/>
            <person name="You F.M."/>
            <person name="Luo M.C."/>
            <person name="Dvorak J."/>
        </authorList>
    </citation>
    <scope>NUCLEOTIDE SEQUENCE [LARGE SCALE GENOMIC DNA]</scope>
    <source>
        <strain evidence="7">cv. AL8/78</strain>
    </source>
</reference>
<dbReference type="AlphaFoldDB" id="A0A453C3L8"/>
<accession>A0A453C3L8</accession>
<keyword evidence="2" id="KW-0328">Glycosyltransferase</keyword>
<keyword evidence="5" id="KW-1133">Transmembrane helix</keyword>
<dbReference type="InterPro" id="IPR005150">
    <property type="entry name" value="Cellulose_synth"/>
</dbReference>
<keyword evidence="8" id="KW-1185">Reference proteome</keyword>
<evidence type="ECO:0000256" key="1">
    <source>
        <dbReference type="ARBA" id="ARBA00004308"/>
    </source>
</evidence>
<dbReference type="GO" id="GO:0016760">
    <property type="term" value="F:cellulose synthase (UDP-forming) activity"/>
    <property type="evidence" value="ECO:0007669"/>
    <property type="project" value="InterPro"/>
</dbReference>
<reference evidence="7" key="4">
    <citation type="submission" date="2019-03" db="UniProtKB">
        <authorList>
            <consortium name="EnsemblPlants"/>
        </authorList>
    </citation>
    <scope>IDENTIFICATION</scope>
</reference>
<reference evidence="8" key="2">
    <citation type="journal article" date="2017" name="Nat. Plants">
        <title>The Aegilops tauschii genome reveals multiple impacts of transposons.</title>
        <authorList>
            <person name="Zhao G."/>
            <person name="Zou C."/>
            <person name="Li K."/>
            <person name="Wang K."/>
            <person name="Li T."/>
            <person name="Gao L."/>
            <person name="Zhang X."/>
            <person name="Wang H."/>
            <person name="Yang Z."/>
            <person name="Liu X."/>
            <person name="Jiang W."/>
            <person name="Mao L."/>
            <person name="Kong X."/>
            <person name="Jiao Y."/>
            <person name="Jia J."/>
        </authorList>
    </citation>
    <scope>NUCLEOTIDE SEQUENCE [LARGE SCALE GENOMIC DNA]</scope>
    <source>
        <strain evidence="8">cv. AL8/78</strain>
    </source>
</reference>
<evidence type="ECO:0000313" key="7">
    <source>
        <dbReference type="EnsemblPlants" id="AET2Gv20722200.1"/>
    </source>
</evidence>
<keyword evidence="3" id="KW-0808">Transferase</keyword>
<comment type="subcellular location">
    <subcellularLocation>
        <location evidence="1">Endomembrane system</location>
    </subcellularLocation>
</comment>
<evidence type="ECO:0000313" key="8">
    <source>
        <dbReference type="Proteomes" id="UP000015105"/>
    </source>
</evidence>
<evidence type="ECO:0000256" key="6">
    <source>
        <dbReference type="ARBA" id="ARBA00023136"/>
    </source>
</evidence>
<reference evidence="8" key="1">
    <citation type="journal article" date="2014" name="Science">
        <title>Ancient hybridizations among the ancestral genomes of bread wheat.</title>
        <authorList>
            <consortium name="International Wheat Genome Sequencing Consortium,"/>
            <person name="Marcussen T."/>
            <person name="Sandve S.R."/>
            <person name="Heier L."/>
            <person name="Spannagl M."/>
            <person name="Pfeifer M."/>
            <person name="Jakobsen K.S."/>
            <person name="Wulff B.B."/>
            <person name="Steuernagel B."/>
            <person name="Mayer K.F."/>
            <person name="Olsen O.A."/>
        </authorList>
    </citation>
    <scope>NUCLEOTIDE SEQUENCE [LARGE SCALE GENOMIC DNA]</scope>
    <source>
        <strain evidence="8">cv. AL8/78</strain>
    </source>
</reference>
<dbReference type="Proteomes" id="UP000015105">
    <property type="component" value="Chromosome 2D"/>
</dbReference>
<reference evidence="7" key="3">
    <citation type="journal article" date="2017" name="Nature">
        <title>Genome sequence of the progenitor of the wheat D genome Aegilops tauschii.</title>
        <authorList>
            <person name="Luo M.C."/>
            <person name="Gu Y.Q."/>
            <person name="Puiu D."/>
            <person name="Wang H."/>
            <person name="Twardziok S.O."/>
            <person name="Deal K.R."/>
            <person name="Huo N."/>
            <person name="Zhu T."/>
            <person name="Wang L."/>
            <person name="Wang Y."/>
            <person name="McGuire P.E."/>
            <person name="Liu S."/>
            <person name="Long H."/>
            <person name="Ramasamy R.K."/>
            <person name="Rodriguez J.C."/>
            <person name="Van S.L."/>
            <person name="Yuan L."/>
            <person name="Wang Z."/>
            <person name="Xia Z."/>
            <person name="Xiao L."/>
            <person name="Anderson O.D."/>
            <person name="Ouyang S."/>
            <person name="Liang Y."/>
            <person name="Zimin A.V."/>
            <person name="Pertea G."/>
            <person name="Qi P."/>
            <person name="Bennetzen J.L."/>
            <person name="Dai X."/>
            <person name="Dawson M.W."/>
            <person name="Muller H.G."/>
            <person name="Kugler K."/>
            <person name="Rivarola-Duarte L."/>
            <person name="Spannagl M."/>
            <person name="Mayer K.F.X."/>
            <person name="Lu F.H."/>
            <person name="Bevan M.W."/>
            <person name="Leroy P."/>
            <person name="Li P."/>
            <person name="You F.M."/>
            <person name="Sun Q."/>
            <person name="Liu Z."/>
            <person name="Lyons E."/>
            <person name="Wicker T."/>
            <person name="Salzberg S.L."/>
            <person name="Devos K.M."/>
            <person name="Dvorak J."/>
        </authorList>
    </citation>
    <scope>NUCLEOTIDE SEQUENCE [LARGE SCALE GENOMIC DNA]</scope>
    <source>
        <strain evidence="7">cv. AL8/78</strain>
    </source>
</reference>
<protein>
    <submittedName>
        <fullName evidence="7">Uncharacterized protein</fullName>
    </submittedName>
</protein>
<name>A0A453C3L8_AEGTS</name>
<evidence type="ECO:0000256" key="5">
    <source>
        <dbReference type="ARBA" id="ARBA00022989"/>
    </source>
</evidence>
<dbReference type="Pfam" id="PF03552">
    <property type="entry name" value="Cellulose_synt"/>
    <property type="match status" value="1"/>
</dbReference>
<dbReference type="EnsemblPlants" id="AET2Gv20722200.1">
    <property type="protein sequence ID" value="AET2Gv20722200.1"/>
    <property type="gene ID" value="AET2Gv20722200"/>
</dbReference>
<keyword evidence="4" id="KW-0812">Transmembrane</keyword>
<dbReference type="GO" id="GO:0030244">
    <property type="term" value="P:cellulose biosynthetic process"/>
    <property type="evidence" value="ECO:0007669"/>
    <property type="project" value="InterPro"/>
</dbReference>
<sequence>MGQIIYRCLVSQMILEKRFSQSAAFVAFTLMEYGGVPRYSTPESLLKKALHVIGCGYEDKSEGERS</sequence>
<evidence type="ECO:0000256" key="4">
    <source>
        <dbReference type="ARBA" id="ARBA00022692"/>
    </source>
</evidence>
<keyword evidence="6" id="KW-0472">Membrane</keyword>
<dbReference type="Gramene" id="AET2Gv20722200.1">
    <property type="protein sequence ID" value="AET2Gv20722200.1"/>
    <property type="gene ID" value="AET2Gv20722200"/>
</dbReference>
<dbReference type="GO" id="GO:0012505">
    <property type="term" value="C:endomembrane system"/>
    <property type="evidence" value="ECO:0007669"/>
    <property type="project" value="UniProtKB-SubCell"/>
</dbReference>
<evidence type="ECO:0000256" key="2">
    <source>
        <dbReference type="ARBA" id="ARBA00022676"/>
    </source>
</evidence>
<proteinExistence type="predicted"/>